<proteinExistence type="predicted"/>
<sequence>MSRGWKVAAVLLTAGCVAEVVRRGRRTDWVARAYRELDVRDRTLREEAPETVGLRHEAHRLRELGDATAALEVHGRLLAARADALGADHPQVLITRFNHAGHLWEAGDRAGALAAYEEVLADMVRVQGEDHTDTQWTRKVLASRKNEAEGAP</sequence>
<dbReference type="RefSeq" id="WP_265544660.1">
    <property type="nucleotide sequence ID" value="NZ_CP098740.1"/>
</dbReference>
<gene>
    <name evidence="1" type="ORF">NEH16_22915</name>
</gene>
<dbReference type="Pfam" id="PF13424">
    <property type="entry name" value="TPR_12"/>
    <property type="match status" value="1"/>
</dbReference>
<dbReference type="InterPro" id="IPR011990">
    <property type="entry name" value="TPR-like_helical_dom_sf"/>
</dbReference>
<organism evidence="1 2">
    <name type="scientific">Streptomyces drozdowiczii</name>
    <dbReference type="NCBI Taxonomy" id="202862"/>
    <lineage>
        <taxon>Bacteria</taxon>
        <taxon>Bacillati</taxon>
        <taxon>Actinomycetota</taxon>
        <taxon>Actinomycetes</taxon>
        <taxon>Kitasatosporales</taxon>
        <taxon>Streptomycetaceae</taxon>
        <taxon>Streptomyces</taxon>
    </lineage>
</organism>
<dbReference type="SUPFAM" id="SSF48452">
    <property type="entry name" value="TPR-like"/>
    <property type="match status" value="1"/>
</dbReference>
<evidence type="ECO:0000313" key="2">
    <source>
        <dbReference type="Proteomes" id="UP001164963"/>
    </source>
</evidence>
<evidence type="ECO:0000313" key="1">
    <source>
        <dbReference type="EMBL" id="UZK56556.1"/>
    </source>
</evidence>
<name>A0ABY6PXL2_9ACTN</name>
<dbReference type="EMBL" id="CP098740">
    <property type="protein sequence ID" value="UZK56556.1"/>
    <property type="molecule type" value="Genomic_DNA"/>
</dbReference>
<accession>A0ABY6PXL2</accession>
<reference evidence="1" key="1">
    <citation type="journal article" date="2022" name="Front. Microbiol.">
        <title>Mirubactin C rescues the lethal effect of cell wall biosynthesis mutations in Bacillus subtilis.</title>
        <authorList>
            <person name="Kepplinger B."/>
            <person name="Wen X."/>
            <person name="Tyler A.R."/>
            <person name="Kim B.Y."/>
            <person name="Brown J."/>
            <person name="Banks P."/>
            <person name="Dashti Y."/>
            <person name="Mackenzie E.S."/>
            <person name="Wills C."/>
            <person name="Kawai Y."/>
            <person name="Waldron K.J."/>
            <person name="Allenby N.E.E."/>
            <person name="Wu L.J."/>
            <person name="Hall M.J."/>
            <person name="Errington J."/>
        </authorList>
    </citation>
    <scope>NUCLEOTIDE SEQUENCE</scope>
    <source>
        <strain evidence="1">MDA8-470</strain>
    </source>
</reference>
<keyword evidence="2" id="KW-1185">Reference proteome</keyword>
<dbReference type="Proteomes" id="UP001164963">
    <property type="component" value="Chromosome"/>
</dbReference>
<dbReference type="Gene3D" id="1.25.40.10">
    <property type="entry name" value="Tetratricopeptide repeat domain"/>
    <property type="match status" value="1"/>
</dbReference>
<protein>
    <submittedName>
        <fullName evidence="1">Tetratricopeptide repeat protein</fullName>
    </submittedName>
</protein>